<sequence>MHQPTYIFIIYTIHLDLNKKSIQVDTKLFYKRFHSSFTIQPKTRVKNLTVPRIPGNPPAHF</sequence>
<proteinExistence type="predicted"/>
<dbReference type="Proteomes" id="UP000478052">
    <property type="component" value="Unassembled WGS sequence"/>
</dbReference>
<dbReference type="AlphaFoldDB" id="A0A6G0YUB0"/>
<gene>
    <name evidence="1" type="ORF">FWK35_00024190</name>
</gene>
<evidence type="ECO:0000313" key="2">
    <source>
        <dbReference type="Proteomes" id="UP000478052"/>
    </source>
</evidence>
<reference evidence="1 2" key="1">
    <citation type="submission" date="2019-08" db="EMBL/GenBank/DDBJ databases">
        <title>Whole genome of Aphis craccivora.</title>
        <authorList>
            <person name="Voronova N.V."/>
            <person name="Shulinski R.S."/>
            <person name="Bandarenka Y.V."/>
            <person name="Zhorov D.G."/>
            <person name="Warner D."/>
        </authorList>
    </citation>
    <scope>NUCLEOTIDE SEQUENCE [LARGE SCALE GENOMIC DNA]</scope>
    <source>
        <strain evidence="1">180601</strain>
        <tissue evidence="1">Whole Body</tissue>
    </source>
</reference>
<dbReference type="EMBL" id="VUJU01002429">
    <property type="protein sequence ID" value="KAF0761330.1"/>
    <property type="molecule type" value="Genomic_DNA"/>
</dbReference>
<name>A0A6G0YUB0_APHCR</name>
<protein>
    <submittedName>
        <fullName evidence="1">Uncharacterized protein</fullName>
    </submittedName>
</protein>
<comment type="caution">
    <text evidence="1">The sequence shown here is derived from an EMBL/GenBank/DDBJ whole genome shotgun (WGS) entry which is preliminary data.</text>
</comment>
<evidence type="ECO:0000313" key="1">
    <source>
        <dbReference type="EMBL" id="KAF0761330.1"/>
    </source>
</evidence>
<accession>A0A6G0YUB0</accession>
<keyword evidence="2" id="KW-1185">Reference proteome</keyword>
<organism evidence="1 2">
    <name type="scientific">Aphis craccivora</name>
    <name type="common">Cowpea aphid</name>
    <dbReference type="NCBI Taxonomy" id="307492"/>
    <lineage>
        <taxon>Eukaryota</taxon>
        <taxon>Metazoa</taxon>
        <taxon>Ecdysozoa</taxon>
        <taxon>Arthropoda</taxon>
        <taxon>Hexapoda</taxon>
        <taxon>Insecta</taxon>
        <taxon>Pterygota</taxon>
        <taxon>Neoptera</taxon>
        <taxon>Paraneoptera</taxon>
        <taxon>Hemiptera</taxon>
        <taxon>Sternorrhyncha</taxon>
        <taxon>Aphidomorpha</taxon>
        <taxon>Aphidoidea</taxon>
        <taxon>Aphididae</taxon>
        <taxon>Aphidini</taxon>
        <taxon>Aphis</taxon>
        <taxon>Aphis</taxon>
    </lineage>
</organism>